<evidence type="ECO:0000256" key="4">
    <source>
        <dbReference type="ARBA" id="ARBA00022989"/>
    </source>
</evidence>
<evidence type="ECO:0000313" key="9">
    <source>
        <dbReference type="EMBL" id="WWY03586.1"/>
    </source>
</evidence>
<dbReference type="PANTHER" id="PTHR37485">
    <property type="entry name" value="CELL DIVISION PROTEIN FTSB"/>
    <property type="match status" value="1"/>
</dbReference>
<comment type="similarity">
    <text evidence="7">Belongs to the FtsB family.</text>
</comment>
<name>A0A9X4IDG5_9NEIS</name>
<dbReference type="Pfam" id="PF04977">
    <property type="entry name" value="DivIC"/>
    <property type="match status" value="1"/>
</dbReference>
<evidence type="ECO:0000256" key="2">
    <source>
        <dbReference type="ARBA" id="ARBA00022618"/>
    </source>
</evidence>
<comment type="subunit">
    <text evidence="7">Part of a complex composed of FtsB, FtsL and FtsQ.</text>
</comment>
<dbReference type="EMBL" id="CP146598">
    <property type="protein sequence ID" value="WWY03586.1"/>
    <property type="molecule type" value="Genomic_DNA"/>
</dbReference>
<dbReference type="InterPro" id="IPR007060">
    <property type="entry name" value="FtsL/DivIC"/>
</dbReference>
<organism evidence="8">
    <name type="scientific">Neisseria leonii</name>
    <dbReference type="NCBI Taxonomy" id="2995413"/>
    <lineage>
        <taxon>Bacteria</taxon>
        <taxon>Pseudomonadati</taxon>
        <taxon>Pseudomonadota</taxon>
        <taxon>Betaproteobacteria</taxon>
        <taxon>Neisseriales</taxon>
        <taxon>Neisseriaceae</taxon>
        <taxon>Neisseria</taxon>
    </lineage>
</organism>
<dbReference type="GO" id="GO:0032153">
    <property type="term" value="C:cell division site"/>
    <property type="evidence" value="ECO:0007669"/>
    <property type="project" value="UniProtKB-UniRule"/>
</dbReference>
<evidence type="ECO:0000256" key="6">
    <source>
        <dbReference type="ARBA" id="ARBA00023306"/>
    </source>
</evidence>
<dbReference type="InterPro" id="IPR023081">
    <property type="entry name" value="Cell_div_FtsB"/>
</dbReference>
<comment type="function">
    <text evidence="7">Essential cell division protein. May link together the upstream cell division proteins, which are predominantly cytoplasmic, with the downstream cell division proteins, which are predominantly periplasmic.</text>
</comment>
<dbReference type="EMBL" id="JAPQFL010000001">
    <property type="protein sequence ID" value="MDD9327192.1"/>
    <property type="molecule type" value="Genomic_DNA"/>
</dbReference>
<evidence type="ECO:0000313" key="10">
    <source>
        <dbReference type="Proteomes" id="UP001149607"/>
    </source>
</evidence>
<keyword evidence="7" id="KW-0997">Cell inner membrane</keyword>
<protein>
    <recommendedName>
        <fullName evidence="7">Cell division protein FtsB</fullName>
    </recommendedName>
</protein>
<gene>
    <name evidence="7" type="primary">ftsB</name>
    <name evidence="8" type="ORF">ORY91_000573</name>
    <name evidence="9" type="ORF">V9W64_02245</name>
</gene>
<evidence type="ECO:0000313" key="8">
    <source>
        <dbReference type="EMBL" id="MDD9327192.1"/>
    </source>
</evidence>
<evidence type="ECO:0000256" key="5">
    <source>
        <dbReference type="ARBA" id="ARBA00023136"/>
    </source>
</evidence>
<dbReference type="AlphaFoldDB" id="A0A9X4IDG5"/>
<dbReference type="GO" id="GO:0030428">
    <property type="term" value="C:cell septum"/>
    <property type="evidence" value="ECO:0007669"/>
    <property type="project" value="TreeGrafter"/>
</dbReference>
<evidence type="ECO:0000256" key="1">
    <source>
        <dbReference type="ARBA" id="ARBA00022475"/>
    </source>
</evidence>
<comment type="subcellular location">
    <subcellularLocation>
        <location evidence="7">Cell inner membrane</location>
        <topology evidence="7">Single-pass type II membrane protein</topology>
    </subcellularLocation>
    <text evidence="7">Localizes to the division septum.</text>
</comment>
<keyword evidence="4 7" id="KW-1133">Transmembrane helix</keyword>
<keyword evidence="3 7" id="KW-0812">Transmembrane</keyword>
<keyword evidence="1 7" id="KW-1003">Cell membrane</keyword>
<proteinExistence type="inferred from homology"/>
<evidence type="ECO:0000256" key="3">
    <source>
        <dbReference type="ARBA" id="ARBA00022692"/>
    </source>
</evidence>
<dbReference type="RefSeq" id="WP_274584456.1">
    <property type="nucleotide sequence ID" value="NZ_CP145811.1"/>
</dbReference>
<dbReference type="Proteomes" id="UP001149607">
    <property type="component" value="Chromosome"/>
</dbReference>
<dbReference type="GO" id="GO:0005886">
    <property type="term" value="C:plasma membrane"/>
    <property type="evidence" value="ECO:0007669"/>
    <property type="project" value="UniProtKB-SubCell"/>
</dbReference>
<reference evidence="9" key="2">
    <citation type="submission" date="2024-02" db="EMBL/GenBank/DDBJ databases">
        <title>Neisseria leonii sp. nov.</title>
        <authorList>
            <person name="Boutroux M."/>
            <person name="Favre-Rochex S."/>
            <person name="Gorgette O."/>
            <person name="Touak G."/>
            <person name="Muhle E."/>
            <person name="Chesneau O."/>
            <person name="Clermont D."/>
            <person name="Rahi P."/>
        </authorList>
    </citation>
    <scope>NUCLEOTIDE SEQUENCE</scope>
    <source>
        <strain evidence="9">51.81</strain>
    </source>
</reference>
<feature type="topological domain" description="Cytoplasmic" evidence="7">
    <location>
        <begin position="1"/>
        <end position="3"/>
    </location>
</feature>
<reference evidence="8" key="1">
    <citation type="submission" date="2022-10" db="EMBL/GenBank/DDBJ databases">
        <authorList>
            <person name="Boutroux M."/>
        </authorList>
    </citation>
    <scope>NUCLEOTIDE SEQUENCE</scope>
    <source>
        <strain evidence="8">51.81</strain>
    </source>
</reference>
<keyword evidence="5 7" id="KW-0472">Membrane</keyword>
<accession>A0A9X4IDG5</accession>
<keyword evidence="10" id="KW-1185">Reference proteome</keyword>
<dbReference type="GO" id="GO:0043093">
    <property type="term" value="P:FtsZ-dependent cytokinesis"/>
    <property type="evidence" value="ECO:0007669"/>
    <property type="project" value="UniProtKB-UniRule"/>
</dbReference>
<sequence>MKWVSFVLLAALAYCQYHLWLSPDGWQNMTALEQQLQAQEARNLTLSVRNTALAAEVTDLAEGTEAIAEIARVDLGYIAQGETFYRLVVQ</sequence>
<keyword evidence="6 7" id="KW-0131">Cell cycle</keyword>
<dbReference type="HAMAP" id="MF_00599">
    <property type="entry name" value="FtsB"/>
    <property type="match status" value="1"/>
</dbReference>
<evidence type="ECO:0000256" key="7">
    <source>
        <dbReference type="HAMAP-Rule" id="MF_00599"/>
    </source>
</evidence>
<keyword evidence="2 7" id="KW-0132">Cell division</keyword>
<feature type="topological domain" description="Periplasmic" evidence="7">
    <location>
        <begin position="22"/>
        <end position="90"/>
    </location>
</feature>
<dbReference type="PANTHER" id="PTHR37485:SF1">
    <property type="entry name" value="CELL DIVISION PROTEIN FTSB"/>
    <property type="match status" value="1"/>
</dbReference>